<dbReference type="NCBIfam" id="NF033205">
    <property type="entry name" value="IPExxxVDY"/>
    <property type="match status" value="1"/>
</dbReference>
<reference evidence="1 2" key="1">
    <citation type="submission" date="2018-01" db="EMBL/GenBank/DDBJ databases">
        <title>A novel member of the phylum Bacteroidetes isolated from glacier ice.</title>
        <authorList>
            <person name="Liu Q."/>
            <person name="Xin Y.-H."/>
        </authorList>
    </citation>
    <scope>NUCLEOTIDE SEQUENCE [LARGE SCALE GENOMIC DNA]</scope>
    <source>
        <strain evidence="1 2">RB1R16</strain>
    </source>
</reference>
<evidence type="ECO:0000313" key="1">
    <source>
        <dbReference type="EMBL" id="PQJ11366.1"/>
    </source>
</evidence>
<dbReference type="AlphaFoldDB" id="A0A2S7SXW6"/>
<dbReference type="EMBL" id="PPSL01000002">
    <property type="protein sequence ID" value="PQJ11366.1"/>
    <property type="molecule type" value="Genomic_DNA"/>
</dbReference>
<protein>
    <submittedName>
        <fullName evidence="1">IPExxxVDY family protein</fullName>
    </submittedName>
</protein>
<organism evidence="1 2">
    <name type="scientific">Flavipsychrobacter stenotrophus</name>
    <dbReference type="NCBI Taxonomy" id="2077091"/>
    <lineage>
        <taxon>Bacteria</taxon>
        <taxon>Pseudomonadati</taxon>
        <taxon>Bacteroidota</taxon>
        <taxon>Chitinophagia</taxon>
        <taxon>Chitinophagales</taxon>
        <taxon>Chitinophagaceae</taxon>
        <taxon>Flavipsychrobacter</taxon>
    </lineage>
</organism>
<dbReference type="OrthoDB" id="676614at2"/>
<keyword evidence="2" id="KW-1185">Reference proteome</keyword>
<name>A0A2S7SXW6_9BACT</name>
<sequence>MSVTKYKLDEAFMEDAFFEDTALIGIVSGLPAYRLCWMLNNYFDIEFACEPDMTLALAVKGNISYLPVYQYQFPNSPDRYLLYKLKVDNVSLLPETGRLDYIWLVQTATYETDVIDITNSLKKIPDITLSQILERSQLKNVKNLLV</sequence>
<accession>A0A2S7SXW6</accession>
<gene>
    <name evidence="1" type="ORF">CJD36_006075</name>
</gene>
<dbReference type="InterPro" id="IPR047690">
    <property type="entry name" value="IPExxxVDY_fam"/>
</dbReference>
<dbReference type="RefSeq" id="WP_105038245.1">
    <property type="nucleotide sequence ID" value="NZ_PPSL01000002.1"/>
</dbReference>
<dbReference type="Proteomes" id="UP000239872">
    <property type="component" value="Unassembled WGS sequence"/>
</dbReference>
<comment type="caution">
    <text evidence="1">The sequence shown here is derived from an EMBL/GenBank/DDBJ whole genome shotgun (WGS) entry which is preliminary data.</text>
</comment>
<evidence type="ECO:0000313" key="2">
    <source>
        <dbReference type="Proteomes" id="UP000239872"/>
    </source>
</evidence>
<proteinExistence type="predicted"/>